<reference evidence="2" key="1">
    <citation type="journal article" date="2014" name="Int. J. Syst. Evol. Microbiol.">
        <title>Complete genome sequence of Corynebacterium casei LMG S-19264T (=DSM 44701T), isolated from a smear-ripened cheese.</title>
        <authorList>
            <consortium name="US DOE Joint Genome Institute (JGI-PGF)"/>
            <person name="Walter F."/>
            <person name="Albersmeier A."/>
            <person name="Kalinowski J."/>
            <person name="Ruckert C."/>
        </authorList>
    </citation>
    <scope>NUCLEOTIDE SEQUENCE</scope>
    <source>
        <strain evidence="2">CGMCC 1.15533</strain>
    </source>
</reference>
<organism evidence="2 3">
    <name type="scientific">Streptococcus himalayensis</name>
    <dbReference type="NCBI Taxonomy" id="1888195"/>
    <lineage>
        <taxon>Bacteria</taxon>
        <taxon>Bacillati</taxon>
        <taxon>Bacillota</taxon>
        <taxon>Bacilli</taxon>
        <taxon>Lactobacillales</taxon>
        <taxon>Streptococcaceae</taxon>
        <taxon>Streptococcus</taxon>
    </lineage>
</organism>
<dbReference type="InterPro" id="IPR041183">
    <property type="entry name" value="Cyclophilin-like"/>
</dbReference>
<keyword evidence="3" id="KW-1185">Reference proteome</keyword>
<sequence>MFLISIHEERFELQLLDSPAAREFEALLPLTIEMKHVNSNEVYATLGTRFTSEDKKAGQIYAGDLKLWNGEGLVLFYHDFPSQYAYTDLGTVVNVKGLAQALSHSSRVTFMKV</sequence>
<dbReference type="EMBL" id="BMJN01000022">
    <property type="protein sequence ID" value="GGE33345.1"/>
    <property type="molecule type" value="Genomic_DNA"/>
</dbReference>
<dbReference type="OrthoDB" id="9801466at2"/>
<dbReference type="Proteomes" id="UP000660801">
    <property type="component" value="Unassembled WGS sequence"/>
</dbReference>
<name>A0A917A7R3_9STRE</name>
<evidence type="ECO:0000313" key="2">
    <source>
        <dbReference type="EMBL" id="GGE33345.1"/>
    </source>
</evidence>
<accession>A0A917A7R3</accession>
<gene>
    <name evidence="2" type="ORF">GCM10011510_13400</name>
</gene>
<dbReference type="AlphaFoldDB" id="A0A917A7R3"/>
<protein>
    <recommendedName>
        <fullName evidence="1">Cyclophilin-like domain-containing protein</fullName>
    </recommendedName>
</protein>
<dbReference type="SUPFAM" id="SSF50891">
    <property type="entry name" value="Cyclophilin-like"/>
    <property type="match status" value="1"/>
</dbReference>
<proteinExistence type="predicted"/>
<reference evidence="2" key="2">
    <citation type="submission" date="2020-09" db="EMBL/GenBank/DDBJ databases">
        <authorList>
            <person name="Sun Q."/>
            <person name="Zhou Y."/>
        </authorList>
    </citation>
    <scope>NUCLEOTIDE SEQUENCE</scope>
    <source>
        <strain evidence="2">CGMCC 1.15533</strain>
    </source>
</reference>
<evidence type="ECO:0000259" key="1">
    <source>
        <dbReference type="Pfam" id="PF18050"/>
    </source>
</evidence>
<feature type="domain" description="Cyclophilin-like" evidence="1">
    <location>
        <begin position="4"/>
        <end position="109"/>
    </location>
</feature>
<dbReference type="InterPro" id="IPR029000">
    <property type="entry name" value="Cyclophilin-like_dom_sf"/>
</dbReference>
<dbReference type="Pfam" id="PF18050">
    <property type="entry name" value="Cyclophil_like2"/>
    <property type="match status" value="1"/>
</dbReference>
<comment type="caution">
    <text evidence="2">The sequence shown here is derived from an EMBL/GenBank/DDBJ whole genome shotgun (WGS) entry which is preliminary data.</text>
</comment>
<evidence type="ECO:0000313" key="3">
    <source>
        <dbReference type="Proteomes" id="UP000660801"/>
    </source>
</evidence>
<dbReference type="RefSeq" id="WP_068993018.1">
    <property type="nucleotide sequence ID" value="NZ_BMJN01000022.1"/>
</dbReference>
<dbReference type="Gene3D" id="2.40.100.20">
    <property type="match status" value="1"/>
</dbReference>